<dbReference type="GO" id="GO:0006233">
    <property type="term" value="P:dTDP biosynthetic process"/>
    <property type="evidence" value="ECO:0007669"/>
    <property type="project" value="TreeGrafter"/>
</dbReference>
<dbReference type="Proteomes" id="UP000239735">
    <property type="component" value="Unassembled WGS sequence"/>
</dbReference>
<dbReference type="GO" id="GO:0005524">
    <property type="term" value="F:ATP binding"/>
    <property type="evidence" value="ECO:0007669"/>
    <property type="project" value="UniProtKB-KW"/>
</dbReference>
<dbReference type="PANTHER" id="PTHR10344:SF4">
    <property type="entry name" value="UMP-CMP KINASE 2, MITOCHONDRIAL"/>
    <property type="match status" value="1"/>
</dbReference>
<keyword evidence="3" id="KW-0808">Transferase</keyword>
<dbReference type="SUPFAM" id="SSF52540">
    <property type="entry name" value="P-loop containing nucleoside triphosphate hydrolases"/>
    <property type="match status" value="1"/>
</dbReference>
<dbReference type="AlphaFoldDB" id="A0A2N9LM84"/>
<organism evidence="3 4">
    <name type="scientific">Candidatus Sulfuritelmatomonas gaucii</name>
    <dbReference type="NCBI Taxonomy" id="2043161"/>
    <lineage>
        <taxon>Bacteria</taxon>
        <taxon>Pseudomonadati</taxon>
        <taxon>Acidobacteriota</taxon>
        <taxon>Terriglobia</taxon>
        <taxon>Terriglobales</taxon>
        <taxon>Acidobacteriaceae</taxon>
        <taxon>Candidatus Sulfuritelmatomonas</taxon>
    </lineage>
</organism>
<evidence type="ECO:0000256" key="2">
    <source>
        <dbReference type="ARBA" id="ARBA00022840"/>
    </source>
</evidence>
<evidence type="ECO:0000313" key="3">
    <source>
        <dbReference type="EMBL" id="SPE24203.1"/>
    </source>
</evidence>
<reference evidence="4" key="1">
    <citation type="submission" date="2018-02" db="EMBL/GenBank/DDBJ databases">
        <authorList>
            <person name="Hausmann B."/>
        </authorList>
    </citation>
    <scope>NUCLEOTIDE SEQUENCE [LARGE SCALE GENOMIC DNA]</scope>
    <source>
        <strain evidence="4">Peat soil MAG SbA5</strain>
    </source>
</reference>
<gene>
    <name evidence="3" type="ORF">SBA5_440010</name>
</gene>
<protein>
    <submittedName>
        <fullName evidence="3">Thymidylate kinase</fullName>
        <ecNumber evidence="3">2.7.4.9</ecNumber>
    </submittedName>
</protein>
<dbReference type="GO" id="GO:0006227">
    <property type="term" value="P:dUDP biosynthetic process"/>
    <property type="evidence" value="ECO:0007669"/>
    <property type="project" value="TreeGrafter"/>
</dbReference>
<dbReference type="GO" id="GO:0004798">
    <property type="term" value="F:dTMP kinase activity"/>
    <property type="evidence" value="ECO:0007669"/>
    <property type="project" value="UniProtKB-EC"/>
</dbReference>
<dbReference type="GO" id="GO:0005737">
    <property type="term" value="C:cytoplasm"/>
    <property type="evidence" value="ECO:0007669"/>
    <property type="project" value="TreeGrafter"/>
</dbReference>
<proteinExistence type="predicted"/>
<dbReference type="PANTHER" id="PTHR10344">
    <property type="entry name" value="THYMIDYLATE KINASE"/>
    <property type="match status" value="1"/>
</dbReference>
<keyword evidence="3" id="KW-0418">Kinase</keyword>
<sequence>MDAQRDNRRIRVISFSGIDGAGKSTQIERLRASLEQIGLSVRLVCFWDDVATLTRFREGMAHLVFRGDAGVGTPEAPIRKRDKNVRSWIMTGIRLFLYVADTISLRLLIKRVQRSGVDVLIFDRFIYDELANLELGQSAMRAYARAITNMVPKPDISYLLDSDPNEARARKPEYPLEFLDFNRRSYLTLNNFLGIFQVVAPMAVDDVERETLKIALKDLSLAKPLPAPVPNTEGLSPQTSCVP</sequence>
<evidence type="ECO:0000313" key="4">
    <source>
        <dbReference type="Proteomes" id="UP000239735"/>
    </source>
</evidence>
<keyword evidence="1" id="KW-0547">Nucleotide-binding</keyword>
<dbReference type="EMBL" id="OKRB01000102">
    <property type="protein sequence ID" value="SPE24203.1"/>
    <property type="molecule type" value="Genomic_DNA"/>
</dbReference>
<keyword evidence="2" id="KW-0067">ATP-binding</keyword>
<dbReference type="Gene3D" id="3.40.50.300">
    <property type="entry name" value="P-loop containing nucleotide triphosphate hydrolases"/>
    <property type="match status" value="1"/>
</dbReference>
<dbReference type="GO" id="GO:0006235">
    <property type="term" value="P:dTTP biosynthetic process"/>
    <property type="evidence" value="ECO:0007669"/>
    <property type="project" value="TreeGrafter"/>
</dbReference>
<name>A0A2N9LM84_9BACT</name>
<dbReference type="InterPro" id="IPR027417">
    <property type="entry name" value="P-loop_NTPase"/>
</dbReference>
<accession>A0A2N9LM84</accession>
<dbReference type="EC" id="2.7.4.9" evidence="3"/>
<evidence type="ECO:0000256" key="1">
    <source>
        <dbReference type="ARBA" id="ARBA00022741"/>
    </source>
</evidence>